<sequence length="584" mass="66320">MKNTLKKFCTAAAAFSLFLGSSVVLAQTANQVFRAAGTPQSPKVTVSWNRYYDHAGINEICRKLAEAHPDLVKLETVGESFGGRRMIALVITDYKTGDPNKKPGMYIDGNIHSNEIQGAEFALYTAWYLAESFQDNKFIKELLQQKTFYIVPTINPDARDHFMHSANTAHSPRSGMIPLDDDGDGLVDEDQPDDLNNDGHITFMRRKSANGRYIIDPHNPFRLIPAKPDQAGEYEILGYEGIDNDGDGKINEDPPGYYDPNRDWAWNWQPDYVQRGAYKYPFSIPENRNVKDFVLRHPNIAGAQSYHNYGGMVLRGPGAEEDTNTYTREDNQVYDQLGNYAETIIPGYDYMVVYKDLYSAFGGELDWFHGARGVFTFSNELMSPYLQFHRRQAPGQDRDLEFYEFDKMLLFSDAFVEWAPFDHPAYGPIEIGGFKKNYSRAHPGFLLEEDAHRNMAFTVYHAYQTPNLVIQDATTRKLGNGLTEVTVTVANTRLIPTHSSHDIKYKIERPDYITLKDKDVVAGIVLENSDLNLGKEQKYTPHRLEVPNIPGMGFVKVRWIVKSANPNLEVEVDSRKGGVVTRRF</sequence>
<proteinExistence type="inferred from homology"/>
<accession>A0ABW2DRG8</accession>
<dbReference type="EMBL" id="JBHSYQ010000016">
    <property type="protein sequence ID" value="MFC6999675.1"/>
    <property type="molecule type" value="Genomic_DNA"/>
</dbReference>
<feature type="active site" description="Proton donor/acceptor" evidence="7">
    <location>
        <position position="380"/>
    </location>
</feature>
<keyword evidence="3" id="KW-0645">Protease</keyword>
<keyword evidence="6" id="KW-0482">Metalloprotease</keyword>
<evidence type="ECO:0000256" key="5">
    <source>
        <dbReference type="ARBA" id="ARBA00022833"/>
    </source>
</evidence>
<evidence type="ECO:0000313" key="10">
    <source>
        <dbReference type="EMBL" id="MFC6999675.1"/>
    </source>
</evidence>
<feature type="domain" description="Peptidase M14" evidence="9">
    <location>
        <begin position="50"/>
        <end position="406"/>
    </location>
</feature>
<dbReference type="Pfam" id="PF00246">
    <property type="entry name" value="Peptidase_M14"/>
    <property type="match status" value="2"/>
</dbReference>
<protein>
    <submittedName>
        <fullName evidence="10">M14 family metallopeptidase</fullName>
    </submittedName>
</protein>
<evidence type="ECO:0000256" key="7">
    <source>
        <dbReference type="PROSITE-ProRule" id="PRU01379"/>
    </source>
</evidence>
<dbReference type="PROSITE" id="PS52035">
    <property type="entry name" value="PEPTIDASE_M14"/>
    <property type="match status" value="1"/>
</dbReference>
<comment type="cofactor">
    <cofactor evidence="1">
        <name>Zn(2+)</name>
        <dbReference type="ChEBI" id="CHEBI:29105"/>
    </cofactor>
</comment>
<comment type="similarity">
    <text evidence="2 7">Belongs to the peptidase M14 family.</text>
</comment>
<dbReference type="InterPro" id="IPR000834">
    <property type="entry name" value="Peptidase_M14"/>
</dbReference>
<feature type="chain" id="PRO_5045496892" evidence="8">
    <location>
        <begin position="27"/>
        <end position="584"/>
    </location>
</feature>
<dbReference type="Gene3D" id="3.40.630.10">
    <property type="entry name" value="Zn peptidases"/>
    <property type="match status" value="1"/>
</dbReference>
<comment type="caution">
    <text evidence="10">The sequence shown here is derived from an EMBL/GenBank/DDBJ whole genome shotgun (WGS) entry which is preliminary data.</text>
</comment>
<dbReference type="SUPFAM" id="SSF53187">
    <property type="entry name" value="Zn-dependent exopeptidases"/>
    <property type="match status" value="1"/>
</dbReference>
<keyword evidence="5" id="KW-0862">Zinc</keyword>
<name>A0ABW2DRG8_9BACT</name>
<keyword evidence="4" id="KW-0378">Hydrolase</keyword>
<dbReference type="CDD" id="cd06905">
    <property type="entry name" value="M14-like"/>
    <property type="match status" value="1"/>
</dbReference>
<dbReference type="Proteomes" id="UP001596405">
    <property type="component" value="Unassembled WGS sequence"/>
</dbReference>
<gene>
    <name evidence="10" type="ORF">ACFQHR_18715</name>
</gene>
<evidence type="ECO:0000256" key="3">
    <source>
        <dbReference type="ARBA" id="ARBA00022670"/>
    </source>
</evidence>
<evidence type="ECO:0000256" key="2">
    <source>
        <dbReference type="ARBA" id="ARBA00005988"/>
    </source>
</evidence>
<feature type="signal peptide" evidence="8">
    <location>
        <begin position="1"/>
        <end position="26"/>
    </location>
</feature>
<evidence type="ECO:0000259" key="9">
    <source>
        <dbReference type="PROSITE" id="PS52035"/>
    </source>
</evidence>
<evidence type="ECO:0000313" key="11">
    <source>
        <dbReference type="Proteomes" id="UP001596405"/>
    </source>
</evidence>
<dbReference type="PANTHER" id="PTHR11705:SF143">
    <property type="entry name" value="SLL0236 PROTEIN"/>
    <property type="match status" value="1"/>
</dbReference>
<keyword evidence="8" id="KW-0732">Signal</keyword>
<evidence type="ECO:0000256" key="6">
    <source>
        <dbReference type="ARBA" id="ARBA00023049"/>
    </source>
</evidence>
<reference evidence="11" key="1">
    <citation type="journal article" date="2019" name="Int. J. Syst. Evol. Microbiol.">
        <title>The Global Catalogue of Microorganisms (GCM) 10K type strain sequencing project: providing services to taxonomists for standard genome sequencing and annotation.</title>
        <authorList>
            <consortium name="The Broad Institute Genomics Platform"/>
            <consortium name="The Broad Institute Genome Sequencing Center for Infectious Disease"/>
            <person name="Wu L."/>
            <person name="Ma J."/>
        </authorList>
    </citation>
    <scope>NUCLEOTIDE SEQUENCE [LARGE SCALE GENOMIC DNA]</scope>
    <source>
        <strain evidence="11">CGMCC 4.7393</strain>
    </source>
</reference>
<keyword evidence="11" id="KW-1185">Reference proteome</keyword>
<dbReference type="SMART" id="SM00631">
    <property type="entry name" value="Zn_pept"/>
    <property type="match status" value="1"/>
</dbReference>
<organism evidence="10 11">
    <name type="scientific">Rufibacter roseus</name>
    <dbReference type="NCBI Taxonomy" id="1567108"/>
    <lineage>
        <taxon>Bacteria</taxon>
        <taxon>Pseudomonadati</taxon>
        <taxon>Bacteroidota</taxon>
        <taxon>Cytophagia</taxon>
        <taxon>Cytophagales</taxon>
        <taxon>Hymenobacteraceae</taxon>
        <taxon>Rufibacter</taxon>
    </lineage>
</organism>
<dbReference type="RefSeq" id="WP_317039538.1">
    <property type="nucleotide sequence ID" value="NZ_JBHSYQ010000016.1"/>
</dbReference>
<evidence type="ECO:0000256" key="8">
    <source>
        <dbReference type="SAM" id="SignalP"/>
    </source>
</evidence>
<dbReference type="PANTHER" id="PTHR11705">
    <property type="entry name" value="PROTEASE FAMILY M14 CARBOXYPEPTIDASE A,B"/>
    <property type="match status" value="1"/>
</dbReference>
<evidence type="ECO:0000256" key="4">
    <source>
        <dbReference type="ARBA" id="ARBA00022801"/>
    </source>
</evidence>
<evidence type="ECO:0000256" key="1">
    <source>
        <dbReference type="ARBA" id="ARBA00001947"/>
    </source>
</evidence>